<feature type="domain" description="FAD/NAD(P)-binding" evidence="5">
    <location>
        <begin position="56"/>
        <end position="258"/>
    </location>
</feature>
<reference evidence="6 7" key="1">
    <citation type="journal article" date="2008" name="Science">
        <title>The Physcomitrella genome reveals evolutionary insights into the conquest of land by plants.</title>
        <authorList>
            <person name="Rensing S."/>
            <person name="Lang D."/>
            <person name="Zimmer A."/>
            <person name="Terry A."/>
            <person name="Salamov A."/>
            <person name="Shapiro H."/>
            <person name="Nishiyama T."/>
            <person name="Perroud P.-F."/>
            <person name="Lindquist E."/>
            <person name="Kamisugi Y."/>
            <person name="Tanahashi T."/>
            <person name="Sakakibara K."/>
            <person name="Fujita T."/>
            <person name="Oishi K."/>
            <person name="Shin-I T."/>
            <person name="Kuroki Y."/>
            <person name="Toyoda A."/>
            <person name="Suzuki Y."/>
            <person name="Hashimoto A."/>
            <person name="Yamaguchi K."/>
            <person name="Sugano A."/>
            <person name="Kohara Y."/>
            <person name="Fujiyama A."/>
            <person name="Anterola A."/>
            <person name="Aoki S."/>
            <person name="Ashton N."/>
            <person name="Barbazuk W.B."/>
            <person name="Barker E."/>
            <person name="Bennetzen J."/>
            <person name="Bezanilla M."/>
            <person name="Blankenship R."/>
            <person name="Cho S.H."/>
            <person name="Dutcher S."/>
            <person name="Estelle M."/>
            <person name="Fawcett J.A."/>
            <person name="Gundlach H."/>
            <person name="Hanada K."/>
            <person name="Heyl A."/>
            <person name="Hicks K.A."/>
            <person name="Hugh J."/>
            <person name="Lohr M."/>
            <person name="Mayer K."/>
            <person name="Melkozernov A."/>
            <person name="Murata T."/>
            <person name="Nelson D."/>
            <person name="Pils B."/>
            <person name="Prigge M."/>
            <person name="Reiss B."/>
            <person name="Renner T."/>
            <person name="Rombauts S."/>
            <person name="Rushton P."/>
            <person name="Sanderfoot A."/>
            <person name="Schween G."/>
            <person name="Shiu S.-H."/>
            <person name="Stueber K."/>
            <person name="Theodoulou F.L."/>
            <person name="Tu H."/>
            <person name="Van de Peer Y."/>
            <person name="Verrier P.J."/>
            <person name="Waters E."/>
            <person name="Wood A."/>
            <person name="Yang L."/>
            <person name="Cove D."/>
            <person name="Cuming A."/>
            <person name="Hasebe M."/>
            <person name="Lucas S."/>
            <person name="Mishler D.B."/>
            <person name="Reski R."/>
            <person name="Grigoriev I."/>
            <person name="Quatrano R.S."/>
            <person name="Boore J.L."/>
        </authorList>
    </citation>
    <scope>NUCLEOTIDE SEQUENCE [LARGE SCALE GENOMIC DNA]</scope>
    <source>
        <strain evidence="6 7">cv. Gransden 2004</strain>
    </source>
</reference>
<reference evidence="6" key="3">
    <citation type="submission" date="2020-12" db="UniProtKB">
        <authorList>
            <consortium name="EnsemblPlants"/>
        </authorList>
    </citation>
    <scope>IDENTIFICATION</scope>
</reference>
<dbReference type="EnsemblPlants" id="Pp3c16_18890V3.1">
    <property type="protein sequence ID" value="Pp3c16_18890V3.1"/>
    <property type="gene ID" value="Pp3c16_18890"/>
</dbReference>
<evidence type="ECO:0000259" key="5">
    <source>
        <dbReference type="Pfam" id="PF07992"/>
    </source>
</evidence>
<dbReference type="GO" id="GO:0004174">
    <property type="term" value="F:electron-transferring-flavoprotein dehydrogenase activity"/>
    <property type="evidence" value="ECO:0000318"/>
    <property type="project" value="GO_Central"/>
</dbReference>
<sequence length="314" mass="34752">MLGIRLIRLVNTIHELARLNLQFGCTVEPTVAERPVVKHSEYLKAARVVQSAARSVIHSNSSSTQPEVITDSGERVPFDFLVITTGSTYTGPSTEAERIKFYEDEKESVLVIGGGPVGIEFVGEIVTDFPDKKVTLVHSGERVLEFLGNKASEKTHKWLKSEKVELILNDRIEVENLTGPDYVTKNGDAYQGRCTLRVHWKARRIWLKETDLAHLLDENDRLKVDTNMRLEGVPNVFAVGDITNTKEIKQGYLALNQAAVVVENIKKLFKAPKAPKLAGYKPLASPLGVVSLGRCEAVAQLPLVTLVGRFPGMI</sequence>
<dbReference type="InterPro" id="IPR023753">
    <property type="entry name" value="FAD/NAD-binding_dom"/>
</dbReference>
<evidence type="ECO:0000256" key="3">
    <source>
        <dbReference type="ARBA" id="ARBA00022827"/>
    </source>
</evidence>
<evidence type="ECO:0000256" key="4">
    <source>
        <dbReference type="ARBA" id="ARBA00023002"/>
    </source>
</evidence>
<dbReference type="Gene3D" id="3.50.50.100">
    <property type="match status" value="1"/>
</dbReference>
<comment type="similarity">
    <text evidence="1">Belongs to the FAD-dependent oxidoreductase family.</text>
</comment>
<proteinExistence type="inferred from homology"/>
<dbReference type="FunCoup" id="A0A7I4B3X4">
    <property type="interactions" value="1124"/>
</dbReference>
<dbReference type="EMBL" id="ABEU02000016">
    <property type="status" value="NOT_ANNOTATED_CDS"/>
    <property type="molecule type" value="Genomic_DNA"/>
</dbReference>
<dbReference type="InParanoid" id="A0A7I4B3X4"/>
<name>A0A7I4B3X4_PHYPA</name>
<evidence type="ECO:0000256" key="2">
    <source>
        <dbReference type="ARBA" id="ARBA00022630"/>
    </source>
</evidence>
<keyword evidence="3" id="KW-0274">FAD</keyword>
<dbReference type="GO" id="GO:0005737">
    <property type="term" value="C:cytoplasm"/>
    <property type="evidence" value="ECO:0000318"/>
    <property type="project" value="GO_Central"/>
</dbReference>
<evidence type="ECO:0000313" key="6">
    <source>
        <dbReference type="EnsemblPlants" id="Pp3c16_18890V3.1"/>
    </source>
</evidence>
<dbReference type="Proteomes" id="UP000006727">
    <property type="component" value="Chromosome 16"/>
</dbReference>
<accession>A0A7I4B3X4</accession>
<dbReference type="InterPro" id="IPR036188">
    <property type="entry name" value="FAD/NAD-bd_sf"/>
</dbReference>
<evidence type="ECO:0000313" key="7">
    <source>
        <dbReference type="Proteomes" id="UP000006727"/>
    </source>
</evidence>
<keyword evidence="4" id="KW-0560">Oxidoreductase</keyword>
<dbReference type="PANTHER" id="PTHR43735">
    <property type="entry name" value="APOPTOSIS-INDUCING FACTOR 1"/>
    <property type="match status" value="1"/>
</dbReference>
<organism evidence="6 7">
    <name type="scientific">Physcomitrium patens</name>
    <name type="common">Spreading-leaved earth moss</name>
    <name type="synonym">Physcomitrella patens</name>
    <dbReference type="NCBI Taxonomy" id="3218"/>
    <lineage>
        <taxon>Eukaryota</taxon>
        <taxon>Viridiplantae</taxon>
        <taxon>Streptophyta</taxon>
        <taxon>Embryophyta</taxon>
        <taxon>Bryophyta</taxon>
        <taxon>Bryophytina</taxon>
        <taxon>Bryopsida</taxon>
        <taxon>Funariidae</taxon>
        <taxon>Funariales</taxon>
        <taxon>Funariaceae</taxon>
        <taxon>Physcomitrium</taxon>
    </lineage>
</organism>
<dbReference type="Pfam" id="PF07992">
    <property type="entry name" value="Pyr_redox_2"/>
    <property type="match status" value="1"/>
</dbReference>
<keyword evidence="2" id="KW-0285">Flavoprotein</keyword>
<keyword evidence="7" id="KW-1185">Reference proteome</keyword>
<protein>
    <recommendedName>
        <fullName evidence="5">FAD/NAD(P)-binding domain-containing protein</fullName>
    </recommendedName>
</protein>
<dbReference type="GO" id="GO:0050660">
    <property type="term" value="F:flavin adenine dinucleotide binding"/>
    <property type="evidence" value="ECO:0000318"/>
    <property type="project" value="GO_Central"/>
</dbReference>
<dbReference type="SUPFAM" id="SSF51905">
    <property type="entry name" value="FAD/NAD(P)-binding domain"/>
    <property type="match status" value="1"/>
</dbReference>
<dbReference type="Gramene" id="Pp3c16_18890V3.1">
    <property type="protein sequence ID" value="Pp3c16_18890V3.1"/>
    <property type="gene ID" value="Pp3c16_18890"/>
</dbReference>
<evidence type="ECO:0000256" key="1">
    <source>
        <dbReference type="ARBA" id="ARBA00006442"/>
    </source>
</evidence>
<dbReference type="AlphaFoldDB" id="A0A7I4B3X4"/>
<reference evidence="6 7" key="2">
    <citation type="journal article" date="2018" name="Plant J.">
        <title>The Physcomitrella patens chromosome-scale assembly reveals moss genome structure and evolution.</title>
        <authorList>
            <person name="Lang D."/>
            <person name="Ullrich K.K."/>
            <person name="Murat F."/>
            <person name="Fuchs J."/>
            <person name="Jenkins J."/>
            <person name="Haas F.B."/>
            <person name="Piednoel M."/>
            <person name="Gundlach H."/>
            <person name="Van Bel M."/>
            <person name="Meyberg R."/>
            <person name="Vives C."/>
            <person name="Morata J."/>
            <person name="Symeonidi A."/>
            <person name="Hiss M."/>
            <person name="Muchero W."/>
            <person name="Kamisugi Y."/>
            <person name="Saleh O."/>
            <person name="Blanc G."/>
            <person name="Decker E.L."/>
            <person name="van Gessel N."/>
            <person name="Grimwood J."/>
            <person name="Hayes R.D."/>
            <person name="Graham S.W."/>
            <person name="Gunter L.E."/>
            <person name="McDaniel S.F."/>
            <person name="Hoernstein S.N.W."/>
            <person name="Larsson A."/>
            <person name="Li F.W."/>
            <person name="Perroud P.F."/>
            <person name="Phillips J."/>
            <person name="Ranjan P."/>
            <person name="Rokshar D.S."/>
            <person name="Rothfels C.J."/>
            <person name="Schneider L."/>
            <person name="Shu S."/>
            <person name="Stevenson D.W."/>
            <person name="Thummler F."/>
            <person name="Tillich M."/>
            <person name="Villarreal Aguilar J.C."/>
            <person name="Widiez T."/>
            <person name="Wong G.K."/>
            <person name="Wymore A."/>
            <person name="Zhang Y."/>
            <person name="Zimmer A.D."/>
            <person name="Quatrano R.S."/>
            <person name="Mayer K.F.X."/>
            <person name="Goodstein D."/>
            <person name="Casacuberta J.M."/>
            <person name="Vandepoele K."/>
            <person name="Reski R."/>
            <person name="Cuming A.C."/>
            <person name="Tuskan G.A."/>
            <person name="Maumus F."/>
            <person name="Salse J."/>
            <person name="Schmutz J."/>
            <person name="Rensing S.A."/>
        </authorList>
    </citation>
    <scope>NUCLEOTIDE SEQUENCE [LARGE SCALE GENOMIC DNA]</scope>
    <source>
        <strain evidence="6 7">cv. Gransden 2004</strain>
    </source>
</reference>
<dbReference type="PANTHER" id="PTHR43735:SF3">
    <property type="entry name" value="FERROPTOSIS SUPPRESSOR PROTEIN 1"/>
    <property type="match status" value="1"/>
</dbReference>